<gene>
    <name evidence="2" type="ORF">RND15_04140</name>
</gene>
<feature type="domain" description="Xylose isomerase-like TIM barrel" evidence="1">
    <location>
        <begin position="24"/>
        <end position="245"/>
    </location>
</feature>
<organism evidence="2 3">
    <name type="scientific">Streptomyces lonegramiae</name>
    <dbReference type="NCBI Taxonomy" id="3075524"/>
    <lineage>
        <taxon>Bacteria</taxon>
        <taxon>Bacillati</taxon>
        <taxon>Actinomycetota</taxon>
        <taxon>Actinomycetes</taxon>
        <taxon>Kitasatosporales</taxon>
        <taxon>Streptomycetaceae</taxon>
        <taxon>Streptomyces</taxon>
    </lineage>
</organism>
<reference evidence="2" key="1">
    <citation type="submission" date="2024-05" db="EMBL/GenBank/DDBJ databases">
        <title>30 novel species of actinomycetes from the DSMZ collection.</title>
        <authorList>
            <person name="Nouioui I."/>
        </authorList>
    </citation>
    <scope>NUCLEOTIDE SEQUENCE</scope>
    <source>
        <strain evidence="2">DSM 41529</strain>
    </source>
</reference>
<keyword evidence="3" id="KW-1185">Reference proteome</keyword>
<dbReference type="Pfam" id="PF01261">
    <property type="entry name" value="AP_endonuc_2"/>
    <property type="match status" value="1"/>
</dbReference>
<dbReference type="PANTHER" id="PTHR12110">
    <property type="entry name" value="HYDROXYPYRUVATE ISOMERASE"/>
    <property type="match status" value="1"/>
</dbReference>
<dbReference type="RefSeq" id="WP_311722199.1">
    <property type="nucleotide sequence ID" value="NZ_JAVRFD010000001.1"/>
</dbReference>
<accession>A0ABU2X7L0</accession>
<comment type="caution">
    <text evidence="2">The sequence shown here is derived from an EMBL/GenBank/DDBJ whole genome shotgun (WGS) entry which is preliminary data.</text>
</comment>
<dbReference type="InterPro" id="IPR036237">
    <property type="entry name" value="Xyl_isomerase-like_sf"/>
</dbReference>
<proteinExistence type="predicted"/>
<sequence>MTYLWSVFTKPWSALPGDELGKLVSGLGFSGAEVPVRDSAYVTPADAGRLLPAFAAQLRAEGVEVISVASGLDEPVFAACRAADVPMIRVMAELGPDGYTASVRRFRKRLEAAAPLVKRYGVQVGVQPHHGRFVSSTLGVMDLLDGLPAEGFRVVWDAAHDALAGDDPGVTLPLVVRRLGIVNLKNVIHVPVEPAGTSVGGHWKPWFVPGAEGLSNWSAVLGRLADLGWAGPVCLSGQYSDPSVPVEERLVTDLAAARAASA</sequence>
<protein>
    <submittedName>
        <fullName evidence="2">Sugar phosphate isomerase/epimerase family protein</fullName>
    </submittedName>
</protein>
<dbReference type="Proteomes" id="UP001180754">
    <property type="component" value="Unassembled WGS sequence"/>
</dbReference>
<dbReference type="GO" id="GO:0016853">
    <property type="term" value="F:isomerase activity"/>
    <property type="evidence" value="ECO:0007669"/>
    <property type="project" value="UniProtKB-KW"/>
</dbReference>
<dbReference type="Gene3D" id="3.20.20.150">
    <property type="entry name" value="Divalent-metal-dependent TIM barrel enzymes"/>
    <property type="match status" value="1"/>
</dbReference>
<keyword evidence="2" id="KW-0413">Isomerase</keyword>
<evidence type="ECO:0000313" key="2">
    <source>
        <dbReference type="EMBL" id="MDT0541911.1"/>
    </source>
</evidence>
<dbReference type="EMBL" id="JAVRFD010000001">
    <property type="protein sequence ID" value="MDT0541911.1"/>
    <property type="molecule type" value="Genomic_DNA"/>
</dbReference>
<dbReference type="InterPro" id="IPR013022">
    <property type="entry name" value="Xyl_isomerase-like_TIM-brl"/>
</dbReference>
<name>A0ABU2X7L0_9ACTN</name>
<dbReference type="InterPro" id="IPR050312">
    <property type="entry name" value="IolE/XylAMocC-like"/>
</dbReference>
<dbReference type="SUPFAM" id="SSF51658">
    <property type="entry name" value="Xylose isomerase-like"/>
    <property type="match status" value="1"/>
</dbReference>
<evidence type="ECO:0000259" key="1">
    <source>
        <dbReference type="Pfam" id="PF01261"/>
    </source>
</evidence>
<evidence type="ECO:0000313" key="3">
    <source>
        <dbReference type="Proteomes" id="UP001180754"/>
    </source>
</evidence>